<feature type="non-terminal residue" evidence="1">
    <location>
        <position position="74"/>
    </location>
</feature>
<proteinExistence type="predicted"/>
<gene>
    <name evidence="1" type="ORF">METZ01_LOCUS456639</name>
</gene>
<name>A0A383A9A6_9ZZZZ</name>
<dbReference type="SUPFAM" id="SSF51735">
    <property type="entry name" value="NAD(P)-binding Rossmann-fold domains"/>
    <property type="match status" value="1"/>
</dbReference>
<evidence type="ECO:0008006" key="2">
    <source>
        <dbReference type="Google" id="ProtNLM"/>
    </source>
</evidence>
<protein>
    <recommendedName>
        <fullName evidence="2">NAD(P)-binding domain-containing protein</fullName>
    </recommendedName>
</protein>
<dbReference type="InterPro" id="IPR036291">
    <property type="entry name" value="NAD(P)-bd_dom_sf"/>
</dbReference>
<reference evidence="1" key="1">
    <citation type="submission" date="2018-05" db="EMBL/GenBank/DDBJ databases">
        <authorList>
            <person name="Lanie J.A."/>
            <person name="Ng W.-L."/>
            <person name="Kazmierczak K.M."/>
            <person name="Andrzejewski T.M."/>
            <person name="Davidsen T.M."/>
            <person name="Wayne K.J."/>
            <person name="Tettelin H."/>
            <person name="Glass J.I."/>
            <person name="Rusch D."/>
            <person name="Podicherti R."/>
            <person name="Tsui H.-C.T."/>
            <person name="Winkler M.E."/>
        </authorList>
    </citation>
    <scope>NUCLEOTIDE SEQUENCE</scope>
</reference>
<accession>A0A383A9A6</accession>
<sequence>MVSSDFWSEKRVFISGHTGFKGSWLAFWLTQIGAKITGYALDPLIDPNLFSVLDFEKSIIDHRGDIRDLYTLER</sequence>
<organism evidence="1">
    <name type="scientific">marine metagenome</name>
    <dbReference type="NCBI Taxonomy" id="408172"/>
    <lineage>
        <taxon>unclassified sequences</taxon>
        <taxon>metagenomes</taxon>
        <taxon>ecological metagenomes</taxon>
    </lineage>
</organism>
<dbReference type="EMBL" id="UINC01189893">
    <property type="protein sequence ID" value="SVE03785.1"/>
    <property type="molecule type" value="Genomic_DNA"/>
</dbReference>
<dbReference type="AlphaFoldDB" id="A0A383A9A6"/>
<evidence type="ECO:0000313" key="1">
    <source>
        <dbReference type="EMBL" id="SVE03785.1"/>
    </source>
</evidence>
<dbReference type="Gene3D" id="3.40.50.720">
    <property type="entry name" value="NAD(P)-binding Rossmann-like Domain"/>
    <property type="match status" value="1"/>
</dbReference>